<protein>
    <submittedName>
        <fullName evidence="2">PEGA domain-containing protein</fullName>
    </submittedName>
</protein>
<accession>A0ABD8AAQ0</accession>
<keyword evidence="3" id="KW-1185">Reference proteome</keyword>
<proteinExistence type="predicted"/>
<dbReference type="InterPro" id="IPR013229">
    <property type="entry name" value="PEGA"/>
</dbReference>
<dbReference type="Proteomes" id="UP001626603">
    <property type="component" value="Chromosome"/>
</dbReference>
<dbReference type="AlphaFoldDB" id="A0ABD8AAQ0"/>
<reference evidence="2 3" key="1">
    <citation type="submission" date="2023-10" db="EMBL/GenBank/DDBJ databases">
        <title>The complete genome sequence of Methanoculleus palmolei DSM 4273.</title>
        <authorList>
            <person name="Lai S.-J."/>
            <person name="You Y.-T."/>
            <person name="Chen S.-C."/>
        </authorList>
    </citation>
    <scope>NUCLEOTIDE SEQUENCE [LARGE SCALE GENOMIC DNA]</scope>
    <source>
        <strain evidence="2 3">DSM 4273</strain>
    </source>
</reference>
<evidence type="ECO:0000313" key="2">
    <source>
        <dbReference type="EMBL" id="WOX56594.1"/>
    </source>
</evidence>
<dbReference type="Pfam" id="PF08308">
    <property type="entry name" value="PEGA"/>
    <property type="match status" value="1"/>
</dbReference>
<name>A0ABD8AAQ0_9EURY</name>
<gene>
    <name evidence="2" type="ORF">R6Y95_04465</name>
</gene>
<dbReference type="EMBL" id="CP137641">
    <property type="protein sequence ID" value="WOX56594.1"/>
    <property type="molecule type" value="Genomic_DNA"/>
</dbReference>
<evidence type="ECO:0000259" key="1">
    <source>
        <dbReference type="Pfam" id="PF08308"/>
    </source>
</evidence>
<organism evidence="2 3">
    <name type="scientific">Methanoculleus palmolei</name>
    <dbReference type="NCBI Taxonomy" id="72612"/>
    <lineage>
        <taxon>Archaea</taxon>
        <taxon>Methanobacteriati</taxon>
        <taxon>Methanobacteriota</taxon>
        <taxon>Stenosarchaea group</taxon>
        <taxon>Methanomicrobia</taxon>
        <taxon>Methanomicrobiales</taxon>
        <taxon>Methanomicrobiaceae</taxon>
        <taxon>Methanoculleus</taxon>
    </lineage>
</organism>
<feature type="domain" description="PEGA" evidence="1">
    <location>
        <begin position="187"/>
        <end position="253"/>
    </location>
</feature>
<sequence>MKEDRYIILLVFILLAAGVVTSVSAFHVEGYRERISVNPDSLTTQEDVTLSTVIRFEYLNGSTFPKDHTVRCRSDLEKVRWTYEVIVDGDIRLRETAKDPSFIIPGFSLSYSEYAGQSMKINITVEGKVPEKPVGTEITLLKVWQVDPTGSPLPESHYTHLKEGTITKKYVPPTPEPTFTPTPAPTILSISSVPEGALVIVDDRVEGTTPYTLRDIAAGEHIVAVNLTGYHTWSSSIDVEGSKTTRISAILQPVPKEEGIPVIGGIIEGVSGFFGGIAEFITGFFSGGGEHTEGDMDERLAKLAELEAEDD</sequence>
<evidence type="ECO:0000313" key="3">
    <source>
        <dbReference type="Proteomes" id="UP001626603"/>
    </source>
</evidence>